<sequence>VTLPLLRTRYDGQEAASSNSAVIFSIRYGETPIVTTVSLQRKFYSCSGPPKSEAPQNHQFTLAHATTLL</sequence>
<name>A0ABS8SNU7_DATST</name>
<evidence type="ECO:0000313" key="1">
    <source>
        <dbReference type="EMBL" id="MCD7460542.1"/>
    </source>
</evidence>
<evidence type="ECO:0000313" key="2">
    <source>
        <dbReference type="Proteomes" id="UP000823775"/>
    </source>
</evidence>
<comment type="caution">
    <text evidence="1">The sequence shown here is derived from an EMBL/GenBank/DDBJ whole genome shotgun (WGS) entry which is preliminary data.</text>
</comment>
<reference evidence="1 2" key="1">
    <citation type="journal article" date="2021" name="BMC Genomics">
        <title>Datura genome reveals duplications of psychoactive alkaloid biosynthetic genes and high mutation rate following tissue culture.</title>
        <authorList>
            <person name="Rajewski A."/>
            <person name="Carter-House D."/>
            <person name="Stajich J."/>
            <person name="Litt A."/>
        </authorList>
    </citation>
    <scope>NUCLEOTIDE SEQUENCE [LARGE SCALE GENOMIC DNA]</scope>
    <source>
        <strain evidence="1">AR-01</strain>
    </source>
</reference>
<dbReference type="EMBL" id="JACEIK010000658">
    <property type="protein sequence ID" value="MCD7460542.1"/>
    <property type="molecule type" value="Genomic_DNA"/>
</dbReference>
<gene>
    <name evidence="1" type="ORF">HAX54_043733</name>
</gene>
<organism evidence="1 2">
    <name type="scientific">Datura stramonium</name>
    <name type="common">Jimsonweed</name>
    <name type="synonym">Common thornapple</name>
    <dbReference type="NCBI Taxonomy" id="4076"/>
    <lineage>
        <taxon>Eukaryota</taxon>
        <taxon>Viridiplantae</taxon>
        <taxon>Streptophyta</taxon>
        <taxon>Embryophyta</taxon>
        <taxon>Tracheophyta</taxon>
        <taxon>Spermatophyta</taxon>
        <taxon>Magnoliopsida</taxon>
        <taxon>eudicotyledons</taxon>
        <taxon>Gunneridae</taxon>
        <taxon>Pentapetalae</taxon>
        <taxon>asterids</taxon>
        <taxon>lamiids</taxon>
        <taxon>Solanales</taxon>
        <taxon>Solanaceae</taxon>
        <taxon>Solanoideae</taxon>
        <taxon>Datureae</taxon>
        <taxon>Datura</taxon>
    </lineage>
</organism>
<proteinExistence type="predicted"/>
<dbReference type="Proteomes" id="UP000823775">
    <property type="component" value="Unassembled WGS sequence"/>
</dbReference>
<keyword evidence="2" id="KW-1185">Reference proteome</keyword>
<protein>
    <submittedName>
        <fullName evidence="1">Uncharacterized protein</fullName>
    </submittedName>
</protein>
<accession>A0ABS8SNU7</accession>
<feature type="non-terminal residue" evidence="1">
    <location>
        <position position="1"/>
    </location>
</feature>